<evidence type="ECO:0000256" key="7">
    <source>
        <dbReference type="ARBA" id="ARBA00022618"/>
    </source>
</evidence>
<evidence type="ECO:0000313" key="21">
    <source>
        <dbReference type="Proteomes" id="UP001187415"/>
    </source>
</evidence>
<feature type="compositionally biased region" description="Polar residues" evidence="17">
    <location>
        <begin position="551"/>
        <end position="560"/>
    </location>
</feature>
<evidence type="ECO:0000256" key="5">
    <source>
        <dbReference type="ARBA" id="ARBA00022490"/>
    </source>
</evidence>
<comment type="caution">
    <text evidence="20">The sequence shown here is derived from an EMBL/GenBank/DDBJ whole genome shotgun (WGS) entry which is preliminary data.</text>
</comment>
<dbReference type="CDD" id="cd14499">
    <property type="entry name" value="CDC14_C"/>
    <property type="match status" value="1"/>
</dbReference>
<feature type="region of interest" description="Disordered" evidence="17">
    <location>
        <begin position="507"/>
        <end position="602"/>
    </location>
</feature>
<evidence type="ECO:0000256" key="10">
    <source>
        <dbReference type="ARBA" id="ARBA00023212"/>
    </source>
</evidence>
<accession>A0AA88MCH7</accession>
<dbReference type="PANTHER" id="PTHR23339">
    <property type="entry name" value="TYROSINE SPECIFIC PROTEIN PHOSPHATASE AND DUAL SPECIFICITY PROTEIN PHOSPHATASE"/>
    <property type="match status" value="1"/>
</dbReference>
<dbReference type="GO" id="GO:0005634">
    <property type="term" value="C:nucleus"/>
    <property type="evidence" value="ECO:0007669"/>
    <property type="project" value="UniProtKB-SubCell"/>
</dbReference>
<evidence type="ECO:0000256" key="14">
    <source>
        <dbReference type="ARBA" id="ARBA00037822"/>
    </source>
</evidence>
<keyword evidence="5" id="KW-0963">Cytoplasm</keyword>
<dbReference type="CDD" id="cd17657">
    <property type="entry name" value="CDC14_N"/>
    <property type="match status" value="1"/>
</dbReference>
<dbReference type="GO" id="GO:0005813">
    <property type="term" value="C:centrosome"/>
    <property type="evidence" value="ECO:0007669"/>
    <property type="project" value="UniProtKB-SubCell"/>
</dbReference>
<keyword evidence="21" id="KW-1185">Reference proteome</keyword>
<evidence type="ECO:0000256" key="17">
    <source>
        <dbReference type="SAM" id="MobiDB-lite"/>
    </source>
</evidence>
<keyword evidence="12" id="KW-0966">Cell projection</keyword>
<sequence length="614" mass="67889">MTGEGVKHSPVLSVLFGMTEDPELLGAAQLIKERLYFATLRSKPKSTANTHYFCTDDEFVYENFYADFGPLNLAMLYRYCCKVNKKLKSFTLTRKRIVHYSSFDQRKRSNAAVLIGGYAVIYLKKTPEEAYRALISGSNASYLPFRDASFGNCTFNLTVLDCLQGIGKALQHGFFDFETFNVDEYEHYERVENGDLNWIVPAKLLAFSGPHPKTTVENGYPLHAPEAYFPYFRKHDVTTVVRLNKKIYDSKRFTDAGFNHYDLFFVDGSTPSDLITRRFLHICESTEGAVAVHCKAGLGRTGTLIGCYLIRHYRFTAGEAIAWIRICRPGSVIGPQQNFLQEKQSALWLLGDSERSQKESVVSHLITSMDGLTLNSTHSGNTCRPPNSDRLHEDELTDGGLGLTQGDKLRALKSRRPPRATTTGPLRVEEMKVHGRSSTQPLRLSMGGGQGSSSPLKSSKFPASSASAAAKRIGRSPSSSVSNIRSSAFSSRLANSLSDLYTTDVEENRKTPYSSLSPPSSSSSFMSFTLSPSSRPSPLSRYANGPRSVQHEVNNNSGLHTGSAVATAEKSFVRPGSQDLGPYRGPGPHNVMKGPSGRYLSRSIPSLQSEYIQY</sequence>
<dbReference type="InterPro" id="IPR050561">
    <property type="entry name" value="PTP"/>
</dbReference>
<dbReference type="Pfam" id="PF22785">
    <property type="entry name" value="Tc-R-P"/>
    <property type="match status" value="1"/>
</dbReference>
<comment type="similarity">
    <text evidence="4">Belongs to the protein-tyrosine phosphatase family. Non-receptor class CDC14 subfamily.</text>
</comment>
<dbReference type="SMART" id="SM00195">
    <property type="entry name" value="DSPc"/>
    <property type="match status" value="1"/>
</dbReference>
<evidence type="ECO:0000256" key="9">
    <source>
        <dbReference type="ARBA" id="ARBA00022912"/>
    </source>
</evidence>
<dbReference type="InterPro" id="IPR020422">
    <property type="entry name" value="TYR_PHOSPHATASE_DUAL_dom"/>
</dbReference>
<evidence type="ECO:0000256" key="1">
    <source>
        <dbReference type="ARBA" id="ARBA00004123"/>
    </source>
</evidence>
<dbReference type="EMBL" id="JAUPFM010000012">
    <property type="protein sequence ID" value="KAK2835110.1"/>
    <property type="molecule type" value="Genomic_DNA"/>
</dbReference>
<evidence type="ECO:0000256" key="4">
    <source>
        <dbReference type="ARBA" id="ARBA00007315"/>
    </source>
</evidence>
<dbReference type="InterPro" id="IPR029021">
    <property type="entry name" value="Prot-tyrosine_phosphatase-like"/>
</dbReference>
<evidence type="ECO:0000259" key="19">
    <source>
        <dbReference type="PROSITE" id="PS50056"/>
    </source>
</evidence>
<evidence type="ECO:0000256" key="12">
    <source>
        <dbReference type="ARBA" id="ARBA00023273"/>
    </source>
</evidence>
<dbReference type="InterPro" id="IPR029260">
    <property type="entry name" value="DSPn"/>
</dbReference>
<keyword evidence="9" id="KW-0904">Protein phosphatase</keyword>
<dbReference type="GO" id="GO:0007605">
    <property type="term" value="P:sensory perception of sound"/>
    <property type="evidence" value="ECO:0007669"/>
    <property type="project" value="UniProtKB-ARBA"/>
</dbReference>
<feature type="compositionally biased region" description="Polar residues" evidence="17">
    <location>
        <begin position="373"/>
        <end position="385"/>
    </location>
</feature>
<dbReference type="AlphaFoldDB" id="A0AA88MCH7"/>
<evidence type="ECO:0000256" key="16">
    <source>
        <dbReference type="ARBA" id="ARBA00048336"/>
    </source>
</evidence>
<dbReference type="InterPro" id="IPR044506">
    <property type="entry name" value="CDC14_C"/>
</dbReference>
<dbReference type="FunFam" id="3.90.190.10:FF:000006">
    <property type="entry name" value="Dual specificity protein phosphatase CDC14B"/>
    <property type="match status" value="1"/>
</dbReference>
<protein>
    <recommendedName>
        <fullName evidence="22">Dual specificity protein phosphatase CDC14A</fullName>
    </recommendedName>
</protein>
<evidence type="ECO:0000256" key="13">
    <source>
        <dbReference type="ARBA" id="ARBA00023306"/>
    </source>
</evidence>
<keyword evidence="7" id="KW-0132">Cell division</keyword>
<keyword evidence="8" id="KW-0378">Hydrolase</keyword>
<dbReference type="PROSITE" id="PS50056">
    <property type="entry name" value="TYR_PHOSPHATASE_2"/>
    <property type="match status" value="1"/>
</dbReference>
<dbReference type="Pfam" id="PF14671">
    <property type="entry name" value="DSPn"/>
    <property type="match status" value="1"/>
</dbReference>
<evidence type="ECO:0000256" key="2">
    <source>
        <dbReference type="ARBA" id="ARBA00004300"/>
    </source>
</evidence>
<dbReference type="InterPro" id="IPR016130">
    <property type="entry name" value="Tyr_Pase_AS"/>
</dbReference>
<dbReference type="GO" id="GO:0004722">
    <property type="term" value="F:protein serine/threonine phosphatase activity"/>
    <property type="evidence" value="ECO:0007669"/>
    <property type="project" value="UniProtKB-EC"/>
</dbReference>
<feature type="compositionally biased region" description="Low complexity" evidence="17">
    <location>
        <begin position="511"/>
        <end position="541"/>
    </location>
</feature>
<evidence type="ECO:0000256" key="6">
    <source>
        <dbReference type="ARBA" id="ARBA00022553"/>
    </source>
</evidence>
<dbReference type="GO" id="GO:0000922">
    <property type="term" value="C:spindle pole"/>
    <property type="evidence" value="ECO:0007669"/>
    <property type="project" value="UniProtKB-SubCell"/>
</dbReference>
<keyword evidence="11" id="KW-0539">Nucleus</keyword>
<evidence type="ECO:0000256" key="3">
    <source>
        <dbReference type="ARBA" id="ARBA00004647"/>
    </source>
</evidence>
<name>A0AA88MCH7_CHASR</name>
<evidence type="ECO:0008006" key="22">
    <source>
        <dbReference type="Google" id="ProtNLM"/>
    </source>
</evidence>
<dbReference type="InterPro" id="IPR000387">
    <property type="entry name" value="Tyr_Pase_dom"/>
</dbReference>
<dbReference type="GO" id="GO:0060091">
    <property type="term" value="C:kinocilium"/>
    <property type="evidence" value="ECO:0007669"/>
    <property type="project" value="UniProtKB-SubCell"/>
</dbReference>
<dbReference type="PROSITE" id="PS00383">
    <property type="entry name" value="TYR_PHOSPHATASE_1"/>
    <property type="match status" value="1"/>
</dbReference>
<gene>
    <name evidence="20" type="ORF">Q5P01_015594</name>
</gene>
<evidence type="ECO:0000259" key="18">
    <source>
        <dbReference type="PROSITE" id="PS50054"/>
    </source>
</evidence>
<reference evidence="20" key="1">
    <citation type="submission" date="2023-07" db="EMBL/GenBank/DDBJ databases">
        <title>Chromosome-level Genome Assembly of Striped Snakehead (Channa striata).</title>
        <authorList>
            <person name="Liu H."/>
        </authorList>
    </citation>
    <scope>NUCLEOTIDE SEQUENCE</scope>
    <source>
        <strain evidence="20">Gz</strain>
        <tissue evidence="20">Muscle</tissue>
    </source>
</reference>
<proteinExistence type="inferred from homology"/>
<dbReference type="SUPFAM" id="SSF52799">
    <property type="entry name" value="(Phosphotyrosine protein) phosphatases II"/>
    <property type="match status" value="2"/>
</dbReference>
<comment type="catalytic activity">
    <reaction evidence="15">
        <text>O-phospho-L-seryl-[protein] + H2O = L-seryl-[protein] + phosphate</text>
        <dbReference type="Rhea" id="RHEA:20629"/>
        <dbReference type="Rhea" id="RHEA-COMP:9863"/>
        <dbReference type="Rhea" id="RHEA-COMP:11604"/>
        <dbReference type="ChEBI" id="CHEBI:15377"/>
        <dbReference type="ChEBI" id="CHEBI:29999"/>
        <dbReference type="ChEBI" id="CHEBI:43474"/>
        <dbReference type="ChEBI" id="CHEBI:83421"/>
        <dbReference type="EC" id="3.1.3.16"/>
    </reaction>
</comment>
<keyword evidence="10" id="KW-0206">Cytoskeleton</keyword>
<keyword evidence="13" id="KW-0131">Cell cycle</keyword>
<evidence type="ECO:0000256" key="15">
    <source>
        <dbReference type="ARBA" id="ARBA00047761"/>
    </source>
</evidence>
<feature type="domain" description="Tyrosine-protein phosphatase" evidence="18">
    <location>
        <begin position="194"/>
        <end position="352"/>
    </location>
</feature>
<evidence type="ECO:0000256" key="8">
    <source>
        <dbReference type="ARBA" id="ARBA00022801"/>
    </source>
</evidence>
<feature type="domain" description="Tyrosine specific protein phosphatases" evidence="19">
    <location>
        <begin position="277"/>
        <end position="339"/>
    </location>
</feature>
<organism evidence="20 21">
    <name type="scientific">Channa striata</name>
    <name type="common">Snakehead murrel</name>
    <name type="synonym">Ophicephalus striatus</name>
    <dbReference type="NCBI Taxonomy" id="64152"/>
    <lineage>
        <taxon>Eukaryota</taxon>
        <taxon>Metazoa</taxon>
        <taxon>Chordata</taxon>
        <taxon>Craniata</taxon>
        <taxon>Vertebrata</taxon>
        <taxon>Euteleostomi</taxon>
        <taxon>Actinopterygii</taxon>
        <taxon>Neopterygii</taxon>
        <taxon>Teleostei</taxon>
        <taxon>Neoteleostei</taxon>
        <taxon>Acanthomorphata</taxon>
        <taxon>Anabantaria</taxon>
        <taxon>Anabantiformes</taxon>
        <taxon>Channoidei</taxon>
        <taxon>Channidae</taxon>
        <taxon>Channa</taxon>
    </lineage>
</organism>
<keyword evidence="6" id="KW-0597">Phosphoprotein</keyword>
<comment type="catalytic activity">
    <reaction evidence="16">
        <text>O-phospho-L-threonyl-[protein] + H2O = L-threonyl-[protein] + phosphate</text>
        <dbReference type="Rhea" id="RHEA:47004"/>
        <dbReference type="Rhea" id="RHEA-COMP:11060"/>
        <dbReference type="Rhea" id="RHEA-COMP:11605"/>
        <dbReference type="ChEBI" id="CHEBI:15377"/>
        <dbReference type="ChEBI" id="CHEBI:30013"/>
        <dbReference type="ChEBI" id="CHEBI:43474"/>
        <dbReference type="ChEBI" id="CHEBI:61977"/>
        <dbReference type="EC" id="3.1.3.16"/>
    </reaction>
</comment>
<evidence type="ECO:0000313" key="20">
    <source>
        <dbReference type="EMBL" id="KAK2835110.1"/>
    </source>
</evidence>
<dbReference type="Proteomes" id="UP001187415">
    <property type="component" value="Unassembled WGS sequence"/>
</dbReference>
<dbReference type="GO" id="GO:0051301">
    <property type="term" value="P:cell division"/>
    <property type="evidence" value="ECO:0007669"/>
    <property type="project" value="UniProtKB-KW"/>
</dbReference>
<dbReference type="PROSITE" id="PS50054">
    <property type="entry name" value="TYR_PHOSPHATASE_DUAL"/>
    <property type="match status" value="1"/>
</dbReference>
<feature type="region of interest" description="Disordered" evidence="17">
    <location>
        <begin position="373"/>
        <end position="488"/>
    </location>
</feature>
<feature type="compositionally biased region" description="Low complexity" evidence="17">
    <location>
        <begin position="452"/>
        <end position="488"/>
    </location>
</feature>
<dbReference type="FunFam" id="3.90.190.10:FF:000032">
    <property type="entry name" value="dual specificity protein phosphatase CDC14A isoform X1"/>
    <property type="match status" value="1"/>
</dbReference>
<evidence type="ECO:0000256" key="11">
    <source>
        <dbReference type="ARBA" id="ARBA00023242"/>
    </source>
</evidence>
<dbReference type="Gene3D" id="3.90.190.10">
    <property type="entry name" value="Protein tyrosine phosphatase superfamily"/>
    <property type="match status" value="2"/>
</dbReference>
<comment type="subcellular location">
    <subcellularLocation>
        <location evidence="14">Cell projection</location>
        <location evidence="14">Kinocilium</location>
    </subcellularLocation>
    <subcellularLocation>
        <location evidence="2">Cytoplasm</location>
        <location evidence="2">Cytoskeleton</location>
        <location evidence="2">Microtubule organizing center</location>
        <location evidence="2">Centrosome</location>
    </subcellularLocation>
    <subcellularLocation>
        <location evidence="3">Cytoplasm</location>
        <location evidence="3">Cytoskeleton</location>
        <location evidence="3">Spindle pole</location>
    </subcellularLocation>
    <subcellularLocation>
        <location evidence="1">Nucleus</location>
    </subcellularLocation>
</comment>